<protein>
    <submittedName>
        <fullName evidence="2">Uncharacterized protein</fullName>
    </submittedName>
</protein>
<reference evidence="2 3" key="1">
    <citation type="submission" date="2018-06" db="EMBL/GenBank/DDBJ databases">
        <authorList>
            <consortium name="Pathogen Informatics"/>
            <person name="Doyle S."/>
        </authorList>
    </citation>
    <scope>NUCLEOTIDE SEQUENCE [LARGE SCALE GENOMIC DNA]</scope>
    <source>
        <strain evidence="2 3">NCTC13294</strain>
    </source>
</reference>
<evidence type="ECO:0000313" key="2">
    <source>
        <dbReference type="EMBL" id="SUX19214.1"/>
    </source>
</evidence>
<keyword evidence="3" id="KW-1185">Reference proteome</keyword>
<gene>
    <name evidence="2" type="ORF">NCTC13294_00457</name>
</gene>
<feature type="transmembrane region" description="Helical" evidence="1">
    <location>
        <begin position="38"/>
        <end position="56"/>
    </location>
</feature>
<organism evidence="2 3">
    <name type="scientific">Cardiobacterium valvarum</name>
    <dbReference type="NCBI Taxonomy" id="194702"/>
    <lineage>
        <taxon>Bacteria</taxon>
        <taxon>Pseudomonadati</taxon>
        <taxon>Pseudomonadota</taxon>
        <taxon>Gammaproteobacteria</taxon>
        <taxon>Cardiobacteriales</taxon>
        <taxon>Cardiobacteriaceae</taxon>
        <taxon>Cardiobacterium</taxon>
    </lineage>
</organism>
<evidence type="ECO:0000256" key="1">
    <source>
        <dbReference type="SAM" id="Phobius"/>
    </source>
</evidence>
<dbReference type="EMBL" id="UFUW01000001">
    <property type="protein sequence ID" value="SUX19214.1"/>
    <property type="molecule type" value="Genomic_DNA"/>
</dbReference>
<keyword evidence="1" id="KW-1133">Transmembrane helix</keyword>
<evidence type="ECO:0000313" key="3">
    <source>
        <dbReference type="Proteomes" id="UP000254572"/>
    </source>
</evidence>
<accession>A0A381E0I2</accession>
<dbReference type="Proteomes" id="UP000254572">
    <property type="component" value="Unassembled WGS sequence"/>
</dbReference>
<keyword evidence="1" id="KW-0472">Membrane</keyword>
<dbReference type="AlphaFoldDB" id="A0A381E0I2"/>
<proteinExistence type="predicted"/>
<name>A0A381E0I2_9GAMM</name>
<keyword evidence="1" id="KW-0812">Transmembrane</keyword>
<sequence>MRPYCPTMTLILLSISLLHSNIRQILTDNAIPTTPADIAVAGVFVFLPPLVNLVYLREQNITTLFSPCKLLQALHDTGELHYFAVTAPGLALVLFLPQRLPVTYTDINALYTLLAIPAFYALCSGICWLLAVTYPAWYYPPEAD</sequence>
<feature type="transmembrane region" description="Helical" evidence="1">
    <location>
        <begin position="80"/>
        <end position="97"/>
    </location>
</feature>
<feature type="transmembrane region" description="Helical" evidence="1">
    <location>
        <begin position="109"/>
        <end position="131"/>
    </location>
</feature>